<organism evidence="2 3">
    <name type="scientific">Centaurea solstitialis</name>
    <name type="common">yellow star-thistle</name>
    <dbReference type="NCBI Taxonomy" id="347529"/>
    <lineage>
        <taxon>Eukaryota</taxon>
        <taxon>Viridiplantae</taxon>
        <taxon>Streptophyta</taxon>
        <taxon>Embryophyta</taxon>
        <taxon>Tracheophyta</taxon>
        <taxon>Spermatophyta</taxon>
        <taxon>Magnoliopsida</taxon>
        <taxon>eudicotyledons</taxon>
        <taxon>Gunneridae</taxon>
        <taxon>Pentapetalae</taxon>
        <taxon>asterids</taxon>
        <taxon>campanulids</taxon>
        <taxon>Asterales</taxon>
        <taxon>Asteraceae</taxon>
        <taxon>Carduoideae</taxon>
        <taxon>Cardueae</taxon>
        <taxon>Centaureinae</taxon>
        <taxon>Centaurea</taxon>
    </lineage>
</organism>
<gene>
    <name evidence="2" type="ORF">OSB04_028129</name>
</gene>
<reference evidence="2" key="1">
    <citation type="submission" date="2023-03" db="EMBL/GenBank/DDBJ databases">
        <title>Chromosome-scale reference genome and RAD-based genetic map of yellow starthistle (Centaurea solstitialis) reveal putative structural variation and QTLs associated with invader traits.</title>
        <authorList>
            <person name="Reatini B."/>
            <person name="Cang F.A."/>
            <person name="Jiang Q."/>
            <person name="Mckibben M.T.W."/>
            <person name="Barker M.S."/>
            <person name="Rieseberg L.H."/>
            <person name="Dlugosch K.M."/>
        </authorList>
    </citation>
    <scope>NUCLEOTIDE SEQUENCE</scope>
    <source>
        <strain evidence="2">CAN-66</strain>
        <tissue evidence="2">Leaf</tissue>
    </source>
</reference>
<name>A0AA38SMJ0_9ASTR</name>
<evidence type="ECO:0000313" key="3">
    <source>
        <dbReference type="Proteomes" id="UP001172457"/>
    </source>
</evidence>
<sequence>MRRSTQRSPKAMPKSFALTSGKNMLGRTKSINQTTPETKYGFMEPWSQSKTKHPRKQIRRLEKLGNTKPILNRKKSEKQSLNTPKLELKVWIMPKFRSWMPSHGEIMHLMLSKFIPYRDHASDVVHECSSISFGVEVTRSKKKYIPVSKKYVLDLNGDEEYWEHNLVVLQ</sequence>
<dbReference type="Proteomes" id="UP001172457">
    <property type="component" value="Chromosome 7"/>
</dbReference>
<evidence type="ECO:0000256" key="1">
    <source>
        <dbReference type="SAM" id="MobiDB-lite"/>
    </source>
</evidence>
<feature type="region of interest" description="Disordered" evidence="1">
    <location>
        <begin position="1"/>
        <end position="57"/>
    </location>
</feature>
<evidence type="ECO:0000313" key="2">
    <source>
        <dbReference type="EMBL" id="KAJ9541623.1"/>
    </source>
</evidence>
<keyword evidence="3" id="KW-1185">Reference proteome</keyword>
<accession>A0AA38SMJ0</accession>
<protein>
    <submittedName>
        <fullName evidence="2">Uncharacterized protein</fullName>
    </submittedName>
</protein>
<proteinExistence type="predicted"/>
<comment type="caution">
    <text evidence="2">The sequence shown here is derived from an EMBL/GenBank/DDBJ whole genome shotgun (WGS) entry which is preliminary data.</text>
</comment>
<dbReference type="EMBL" id="JARYMX010000007">
    <property type="protein sequence ID" value="KAJ9541623.1"/>
    <property type="molecule type" value="Genomic_DNA"/>
</dbReference>
<dbReference type="AlphaFoldDB" id="A0AA38SMJ0"/>